<keyword evidence="3" id="KW-1185">Reference proteome</keyword>
<reference evidence="2 3" key="1">
    <citation type="submission" date="2016-03" db="EMBL/GenBank/DDBJ databases">
        <title>EvidentialGene: Evidence-directed Construction of Genes on Genomes.</title>
        <authorList>
            <person name="Gilbert D.G."/>
            <person name="Choi J.-H."/>
            <person name="Mockaitis K."/>
            <person name="Colbourne J."/>
            <person name="Pfrender M."/>
        </authorList>
    </citation>
    <scope>NUCLEOTIDE SEQUENCE [LARGE SCALE GENOMIC DNA]</scope>
    <source>
        <strain evidence="2 3">Xinb3</strain>
        <tissue evidence="2">Complete organism</tissue>
    </source>
</reference>
<dbReference type="EMBL" id="LRGB01002227">
    <property type="protein sequence ID" value="KZS08358.1"/>
    <property type="molecule type" value="Genomic_DNA"/>
</dbReference>
<feature type="transmembrane region" description="Helical" evidence="1">
    <location>
        <begin position="168"/>
        <end position="193"/>
    </location>
</feature>
<evidence type="ECO:0000313" key="2">
    <source>
        <dbReference type="EMBL" id="KZS08358.1"/>
    </source>
</evidence>
<evidence type="ECO:0000256" key="1">
    <source>
        <dbReference type="SAM" id="Phobius"/>
    </source>
</evidence>
<feature type="transmembrane region" description="Helical" evidence="1">
    <location>
        <begin position="51"/>
        <end position="76"/>
    </location>
</feature>
<protein>
    <submittedName>
        <fullName evidence="2">Uncharacterized protein</fullName>
    </submittedName>
</protein>
<accession>A0A164R5Y6</accession>
<dbReference type="AlphaFoldDB" id="A0A164R5Y6"/>
<organism evidence="2 3">
    <name type="scientific">Daphnia magna</name>
    <dbReference type="NCBI Taxonomy" id="35525"/>
    <lineage>
        <taxon>Eukaryota</taxon>
        <taxon>Metazoa</taxon>
        <taxon>Ecdysozoa</taxon>
        <taxon>Arthropoda</taxon>
        <taxon>Crustacea</taxon>
        <taxon>Branchiopoda</taxon>
        <taxon>Diplostraca</taxon>
        <taxon>Cladocera</taxon>
        <taxon>Anomopoda</taxon>
        <taxon>Daphniidae</taxon>
        <taxon>Daphnia</taxon>
    </lineage>
</organism>
<feature type="transmembrane region" description="Helical" evidence="1">
    <location>
        <begin position="96"/>
        <end position="118"/>
    </location>
</feature>
<gene>
    <name evidence="2" type="ORF">APZ42_027650</name>
</gene>
<name>A0A164R5Y6_9CRUS</name>
<comment type="caution">
    <text evidence="2">The sequence shown here is derived from an EMBL/GenBank/DDBJ whole genome shotgun (WGS) entry which is preliminary data.</text>
</comment>
<feature type="transmembrane region" description="Helical" evidence="1">
    <location>
        <begin position="138"/>
        <end position="156"/>
    </location>
</feature>
<keyword evidence="1" id="KW-0812">Transmembrane</keyword>
<proteinExistence type="predicted"/>
<feature type="transmembrane region" description="Helical" evidence="1">
    <location>
        <begin position="262"/>
        <end position="285"/>
    </location>
</feature>
<keyword evidence="1" id="KW-0472">Membrane</keyword>
<dbReference type="Proteomes" id="UP000076858">
    <property type="component" value="Unassembled WGS sequence"/>
</dbReference>
<keyword evidence="1" id="KW-1133">Transmembrane helix</keyword>
<feature type="transmembrane region" description="Helical" evidence="1">
    <location>
        <begin position="292"/>
        <end position="311"/>
    </location>
</feature>
<sequence length="339" mass="38859">MLDCFGISHASVGSFLLWRHRHLLFFGALDPRCFLLLQHLFGFLLLLLPQFLLHSLVFLVALLPLFFLLRALLLFLPHLLFRLSPQLLGRFRTLPLLVLATQPFFLLLATLLFFLLFAKPFVLFLLLLSALFDLPQHPLFFFLLLFAGALPLLLHQAKLLLLFAPQPLLLLLFATQTLFSLLLDAEAFLFLLLGLTQSPLFFHAEALRFEPFNFLLQPEALSFFQHPFLRLFLAPDPFRFQSLRFLFLAPLTLLDLDFPAQFFSFFQLEAPLLLLLLLETNLFFFRFALDDLLLLLLLADVLVHGLMQLALLQAESLFAPPGSDVVFSLAGSFSFLFSH</sequence>
<evidence type="ECO:0000313" key="3">
    <source>
        <dbReference type="Proteomes" id="UP000076858"/>
    </source>
</evidence>